<feature type="transmembrane region" description="Helical" evidence="6">
    <location>
        <begin position="140"/>
        <end position="157"/>
    </location>
</feature>
<feature type="transmembrane region" description="Helical" evidence="6">
    <location>
        <begin position="116"/>
        <end position="134"/>
    </location>
</feature>
<comment type="similarity">
    <text evidence="2">Belongs to the RER1 family.</text>
</comment>
<dbReference type="Pfam" id="PF03248">
    <property type="entry name" value="Rer1"/>
    <property type="match status" value="1"/>
</dbReference>
<feature type="transmembrane region" description="Helical" evidence="6">
    <location>
        <begin position="63"/>
        <end position="81"/>
    </location>
</feature>
<keyword evidence="4 6" id="KW-1133">Transmembrane helix</keyword>
<comment type="subcellular location">
    <subcellularLocation>
        <location evidence="1">Membrane</location>
        <topology evidence="1">Multi-pass membrane protein</topology>
    </subcellularLocation>
</comment>
<dbReference type="PANTHER" id="PTHR10743">
    <property type="entry name" value="PROTEIN RER1"/>
    <property type="match status" value="1"/>
</dbReference>
<name>A0A834WQD1_9FABA</name>
<dbReference type="GO" id="GO:0006621">
    <property type="term" value="P:protein retention in ER lumen"/>
    <property type="evidence" value="ECO:0007669"/>
    <property type="project" value="TreeGrafter"/>
</dbReference>
<evidence type="ECO:0000256" key="1">
    <source>
        <dbReference type="ARBA" id="ARBA00004141"/>
    </source>
</evidence>
<evidence type="ECO:0000256" key="3">
    <source>
        <dbReference type="ARBA" id="ARBA00022692"/>
    </source>
</evidence>
<keyword evidence="5 6" id="KW-0472">Membrane</keyword>
<dbReference type="AlphaFoldDB" id="A0A834WQD1"/>
<comment type="caution">
    <text evidence="7">The sequence shown here is derived from an EMBL/GenBank/DDBJ whole genome shotgun (WGS) entry which is preliminary data.</text>
</comment>
<dbReference type="GO" id="GO:0006890">
    <property type="term" value="P:retrograde vesicle-mediated transport, Golgi to endoplasmic reticulum"/>
    <property type="evidence" value="ECO:0007669"/>
    <property type="project" value="TreeGrafter"/>
</dbReference>
<dbReference type="Proteomes" id="UP000634136">
    <property type="component" value="Unassembled WGS sequence"/>
</dbReference>
<dbReference type="OrthoDB" id="448250at2759"/>
<evidence type="ECO:0000256" key="5">
    <source>
        <dbReference type="ARBA" id="ARBA00023136"/>
    </source>
</evidence>
<proteinExistence type="inferred from homology"/>
<dbReference type="InterPro" id="IPR004932">
    <property type="entry name" value="Rer1"/>
</dbReference>
<dbReference type="EMBL" id="JAAIUW010000005">
    <property type="protein sequence ID" value="KAF7829653.1"/>
    <property type="molecule type" value="Genomic_DNA"/>
</dbReference>
<keyword evidence="3 6" id="KW-0812">Transmembrane</keyword>
<evidence type="ECO:0000256" key="2">
    <source>
        <dbReference type="ARBA" id="ARBA00006070"/>
    </source>
</evidence>
<dbReference type="PANTHER" id="PTHR10743:SF0">
    <property type="entry name" value="PROTEIN RER1"/>
    <property type="match status" value="1"/>
</dbReference>
<accession>A0A834WQD1</accession>
<evidence type="ECO:0000256" key="4">
    <source>
        <dbReference type="ARBA" id="ARBA00022989"/>
    </source>
</evidence>
<dbReference type="GO" id="GO:0005783">
    <property type="term" value="C:endoplasmic reticulum"/>
    <property type="evidence" value="ECO:0007669"/>
    <property type="project" value="GOC"/>
</dbReference>
<gene>
    <name evidence="7" type="ORF">G2W53_011986</name>
</gene>
<sequence>MEGGGGDAPSTVAPLAQWRNDFSRAFHYYLDRSTPHTGQRWLGTLAVAAIYVLRVYYVRGFYVVSYGLGIYILNLLIGFMSPKVDPELEVLDGASLPTKDSDEFKPFVRRLPEFKFWYSITKAFCVAFLMTFISVLDVPVFWPILLCYWFVLFILTMKRQIMHMIKYKYVPVDIGKKEFPKFKVLDAFTFPVFKSLDIGAFLCCQDMEKRMEEGEVVKDRRMMGPYIENHITKTSNLITKATPAVTLVVAAEDLAPAPALAPTASASLGSGRANLTASYHIHNHTLGNNKSDDGVTLMSPREHLKQAKILSTTS</sequence>
<reference evidence="7" key="1">
    <citation type="submission" date="2020-09" db="EMBL/GenBank/DDBJ databases">
        <title>Genome-Enabled Discovery of Anthraquinone Biosynthesis in Senna tora.</title>
        <authorList>
            <person name="Kang S.-H."/>
            <person name="Pandey R.P."/>
            <person name="Lee C.-M."/>
            <person name="Sim J.-S."/>
            <person name="Jeong J.-T."/>
            <person name="Choi B.-S."/>
            <person name="Jung M."/>
            <person name="Ginzburg D."/>
            <person name="Zhao K."/>
            <person name="Won S.Y."/>
            <person name="Oh T.-J."/>
            <person name="Yu Y."/>
            <person name="Kim N.-H."/>
            <person name="Lee O.R."/>
            <person name="Lee T.-H."/>
            <person name="Bashyal P."/>
            <person name="Kim T.-S."/>
            <person name="Lee W.-H."/>
            <person name="Kawkins C."/>
            <person name="Kim C.-K."/>
            <person name="Kim J.S."/>
            <person name="Ahn B.O."/>
            <person name="Rhee S.Y."/>
            <person name="Sohng J.K."/>
        </authorList>
    </citation>
    <scope>NUCLEOTIDE SEQUENCE</scope>
    <source>
        <tissue evidence="7">Leaf</tissue>
    </source>
</reference>
<protein>
    <submittedName>
        <fullName evidence="7">Protein RER1B-like</fullName>
    </submittedName>
</protein>
<dbReference type="GO" id="GO:0000139">
    <property type="term" value="C:Golgi membrane"/>
    <property type="evidence" value="ECO:0007669"/>
    <property type="project" value="TreeGrafter"/>
</dbReference>
<evidence type="ECO:0000313" key="8">
    <source>
        <dbReference type="Proteomes" id="UP000634136"/>
    </source>
</evidence>
<evidence type="ECO:0000256" key="6">
    <source>
        <dbReference type="SAM" id="Phobius"/>
    </source>
</evidence>
<evidence type="ECO:0000313" key="7">
    <source>
        <dbReference type="EMBL" id="KAF7829653.1"/>
    </source>
</evidence>
<keyword evidence="8" id="KW-1185">Reference proteome</keyword>
<organism evidence="7 8">
    <name type="scientific">Senna tora</name>
    <dbReference type="NCBI Taxonomy" id="362788"/>
    <lineage>
        <taxon>Eukaryota</taxon>
        <taxon>Viridiplantae</taxon>
        <taxon>Streptophyta</taxon>
        <taxon>Embryophyta</taxon>
        <taxon>Tracheophyta</taxon>
        <taxon>Spermatophyta</taxon>
        <taxon>Magnoliopsida</taxon>
        <taxon>eudicotyledons</taxon>
        <taxon>Gunneridae</taxon>
        <taxon>Pentapetalae</taxon>
        <taxon>rosids</taxon>
        <taxon>fabids</taxon>
        <taxon>Fabales</taxon>
        <taxon>Fabaceae</taxon>
        <taxon>Caesalpinioideae</taxon>
        <taxon>Cassia clade</taxon>
        <taxon>Senna</taxon>
    </lineage>
</organism>